<sequence length="363" mass="39235">MASRLFAAALLLAPALARTDLEGCTYFDSVVSAASGSYATRVWYLPDSGEVCSFLDCGGGRAPPKTTVPGCPQYEGTGTYSPDFLNLATVPGASVPTTSDAAPATTSAPPSAAAEDEETTSTSTSSPITVFITEPPSTTGSPQTSTVEEDGGVEETNTPPSAAMPTAVAFVGPYLHGPSQLEGEPRYWYRDHFFLTTDKSFLEADALNQVFDSDLMWWNDPLHPDIMQKMIENCLTVAIFSVPETEAHMKEHGAPRRPHGPDMKLVGFARVVTDYVTIAYLTDVFVLRDFQRRGLAGWMMRALKEVLAEWPHLRGMLVMTDNKDTAKLYERELGVVDFDKGPSAGLLVLEMPGRGCKPTPDGH</sequence>
<dbReference type="Proteomes" id="UP000813444">
    <property type="component" value="Unassembled WGS sequence"/>
</dbReference>
<dbReference type="GO" id="GO:0016747">
    <property type="term" value="F:acyltransferase activity, transferring groups other than amino-acyl groups"/>
    <property type="evidence" value="ECO:0007669"/>
    <property type="project" value="InterPro"/>
</dbReference>
<dbReference type="CDD" id="cd04301">
    <property type="entry name" value="NAT_SF"/>
    <property type="match status" value="1"/>
</dbReference>
<name>A0A8K0WQ38_9HYPO</name>
<keyword evidence="2" id="KW-0732">Signal</keyword>
<evidence type="ECO:0000256" key="1">
    <source>
        <dbReference type="SAM" id="MobiDB-lite"/>
    </source>
</evidence>
<accession>A0A8K0WQ38</accession>
<evidence type="ECO:0000313" key="5">
    <source>
        <dbReference type="Proteomes" id="UP000813444"/>
    </source>
</evidence>
<protein>
    <recommendedName>
        <fullName evidence="3">N-acetyltransferase domain-containing protein</fullName>
    </recommendedName>
</protein>
<dbReference type="PROSITE" id="PS51186">
    <property type="entry name" value="GNAT"/>
    <property type="match status" value="1"/>
</dbReference>
<organism evidence="4 5">
    <name type="scientific">Stachybotrys elegans</name>
    <dbReference type="NCBI Taxonomy" id="80388"/>
    <lineage>
        <taxon>Eukaryota</taxon>
        <taxon>Fungi</taxon>
        <taxon>Dikarya</taxon>
        <taxon>Ascomycota</taxon>
        <taxon>Pezizomycotina</taxon>
        <taxon>Sordariomycetes</taxon>
        <taxon>Hypocreomycetidae</taxon>
        <taxon>Hypocreales</taxon>
        <taxon>Stachybotryaceae</taxon>
        <taxon>Stachybotrys</taxon>
    </lineage>
</organism>
<proteinExistence type="predicted"/>
<dbReference type="PANTHER" id="PTHR43233:SF1">
    <property type="entry name" value="FAMILY N-ACETYLTRANSFERASE, PUTATIVE (AFU_ORTHOLOGUE AFUA_6G03350)-RELATED"/>
    <property type="match status" value="1"/>
</dbReference>
<gene>
    <name evidence="4" type="ORF">B0I35DRAFT_480717</name>
</gene>
<feature type="signal peptide" evidence="2">
    <location>
        <begin position="1"/>
        <end position="17"/>
    </location>
</feature>
<evidence type="ECO:0000256" key="2">
    <source>
        <dbReference type="SAM" id="SignalP"/>
    </source>
</evidence>
<feature type="compositionally biased region" description="Low complexity" evidence="1">
    <location>
        <begin position="93"/>
        <end position="113"/>
    </location>
</feature>
<reference evidence="4" key="1">
    <citation type="journal article" date="2021" name="Nat. Commun.">
        <title>Genetic determinants of endophytism in the Arabidopsis root mycobiome.</title>
        <authorList>
            <person name="Mesny F."/>
            <person name="Miyauchi S."/>
            <person name="Thiergart T."/>
            <person name="Pickel B."/>
            <person name="Atanasova L."/>
            <person name="Karlsson M."/>
            <person name="Huettel B."/>
            <person name="Barry K.W."/>
            <person name="Haridas S."/>
            <person name="Chen C."/>
            <person name="Bauer D."/>
            <person name="Andreopoulos W."/>
            <person name="Pangilinan J."/>
            <person name="LaButti K."/>
            <person name="Riley R."/>
            <person name="Lipzen A."/>
            <person name="Clum A."/>
            <person name="Drula E."/>
            <person name="Henrissat B."/>
            <person name="Kohler A."/>
            <person name="Grigoriev I.V."/>
            <person name="Martin F.M."/>
            <person name="Hacquard S."/>
        </authorList>
    </citation>
    <scope>NUCLEOTIDE SEQUENCE</scope>
    <source>
        <strain evidence="4">MPI-CAGE-CH-0235</strain>
    </source>
</reference>
<dbReference type="InterPro" id="IPR000182">
    <property type="entry name" value="GNAT_dom"/>
</dbReference>
<keyword evidence="5" id="KW-1185">Reference proteome</keyword>
<dbReference type="AlphaFoldDB" id="A0A8K0WQ38"/>
<dbReference type="OrthoDB" id="10039976at2759"/>
<dbReference type="Gene3D" id="3.40.630.30">
    <property type="match status" value="1"/>
</dbReference>
<comment type="caution">
    <text evidence="4">The sequence shown here is derived from an EMBL/GenBank/DDBJ whole genome shotgun (WGS) entry which is preliminary data.</text>
</comment>
<dbReference type="EMBL" id="JAGPNK010000010">
    <property type="protein sequence ID" value="KAH7312244.1"/>
    <property type="molecule type" value="Genomic_DNA"/>
</dbReference>
<dbReference type="InterPro" id="IPR053144">
    <property type="entry name" value="Acetyltransferase_Butenolide"/>
</dbReference>
<dbReference type="SUPFAM" id="SSF55729">
    <property type="entry name" value="Acyl-CoA N-acyltransferases (Nat)"/>
    <property type="match status" value="1"/>
</dbReference>
<evidence type="ECO:0000259" key="3">
    <source>
        <dbReference type="PROSITE" id="PS51186"/>
    </source>
</evidence>
<evidence type="ECO:0000313" key="4">
    <source>
        <dbReference type="EMBL" id="KAH7312244.1"/>
    </source>
</evidence>
<dbReference type="PANTHER" id="PTHR43233">
    <property type="entry name" value="FAMILY N-ACETYLTRANSFERASE, PUTATIVE (AFU_ORTHOLOGUE AFUA_6G03350)-RELATED"/>
    <property type="match status" value="1"/>
</dbReference>
<feature type="region of interest" description="Disordered" evidence="1">
    <location>
        <begin position="91"/>
        <end position="162"/>
    </location>
</feature>
<dbReference type="InterPro" id="IPR016181">
    <property type="entry name" value="Acyl_CoA_acyltransferase"/>
</dbReference>
<feature type="domain" description="N-acetyltransferase" evidence="3">
    <location>
        <begin position="264"/>
        <end position="352"/>
    </location>
</feature>
<feature type="compositionally biased region" description="Low complexity" evidence="1">
    <location>
        <begin position="120"/>
        <end position="146"/>
    </location>
</feature>
<dbReference type="Pfam" id="PF00583">
    <property type="entry name" value="Acetyltransf_1"/>
    <property type="match status" value="1"/>
</dbReference>
<feature type="chain" id="PRO_5035471558" description="N-acetyltransferase domain-containing protein" evidence="2">
    <location>
        <begin position="18"/>
        <end position="363"/>
    </location>
</feature>